<feature type="transmembrane region" description="Helical" evidence="2">
    <location>
        <begin position="35"/>
        <end position="53"/>
    </location>
</feature>
<reference evidence="4 5" key="1">
    <citation type="submission" date="2018-06" db="EMBL/GenBank/DDBJ databases">
        <authorList>
            <consortium name="Pathogen Informatics"/>
            <person name="Doyle S."/>
        </authorList>
    </citation>
    <scope>NUCLEOTIDE SEQUENCE [LARGE SCALE GENOMIC DNA]</scope>
    <source>
        <strain evidence="4 5">NCTC13337</strain>
    </source>
</reference>
<dbReference type="GO" id="GO:0003824">
    <property type="term" value="F:catalytic activity"/>
    <property type="evidence" value="ECO:0007669"/>
    <property type="project" value="InterPro"/>
</dbReference>
<dbReference type="EMBL" id="UHIC01000001">
    <property type="protein sequence ID" value="SUO95584.1"/>
    <property type="molecule type" value="Genomic_DNA"/>
</dbReference>
<feature type="compositionally biased region" description="Polar residues" evidence="1">
    <location>
        <begin position="362"/>
        <end position="384"/>
    </location>
</feature>
<feature type="domain" description="Endonuclease/exonuclease/phosphatase" evidence="3">
    <location>
        <begin position="106"/>
        <end position="310"/>
    </location>
</feature>
<protein>
    <submittedName>
        <fullName evidence="4">Uncharacterized protein conserved in bacteria</fullName>
    </submittedName>
</protein>
<feature type="compositionally biased region" description="Basic and acidic residues" evidence="1">
    <location>
        <begin position="339"/>
        <end position="361"/>
    </location>
</feature>
<dbReference type="Pfam" id="PF03372">
    <property type="entry name" value="Exo_endo_phos"/>
    <property type="match status" value="1"/>
</dbReference>
<dbReference type="RefSeq" id="WP_072575800.1">
    <property type="nucleotide sequence ID" value="NZ_LWHB01000026.1"/>
</dbReference>
<evidence type="ECO:0000256" key="1">
    <source>
        <dbReference type="SAM" id="MobiDB-lite"/>
    </source>
</evidence>
<accession>A0A380MTR5</accession>
<evidence type="ECO:0000256" key="2">
    <source>
        <dbReference type="SAM" id="Phobius"/>
    </source>
</evidence>
<evidence type="ECO:0000259" key="3">
    <source>
        <dbReference type="Pfam" id="PF03372"/>
    </source>
</evidence>
<keyword evidence="2" id="KW-0472">Membrane</keyword>
<feature type="transmembrane region" description="Helical" evidence="2">
    <location>
        <begin position="59"/>
        <end position="79"/>
    </location>
</feature>
<dbReference type="Gene3D" id="3.60.10.10">
    <property type="entry name" value="Endonuclease/exonuclease/phosphatase"/>
    <property type="match status" value="1"/>
</dbReference>
<dbReference type="AlphaFoldDB" id="A0A380MTR5"/>
<keyword evidence="2" id="KW-1133">Transmembrane helix</keyword>
<feature type="transmembrane region" description="Helical" evidence="2">
    <location>
        <begin position="6"/>
        <end position="23"/>
    </location>
</feature>
<keyword evidence="2" id="KW-0812">Transmembrane</keyword>
<proteinExistence type="predicted"/>
<evidence type="ECO:0000313" key="4">
    <source>
        <dbReference type="EMBL" id="SUO95584.1"/>
    </source>
</evidence>
<dbReference type="InterPro" id="IPR005135">
    <property type="entry name" value="Endo/exonuclease/phosphatase"/>
</dbReference>
<organism evidence="4 5">
    <name type="scientific">Suttonella ornithocola</name>
    <dbReference type="NCBI Taxonomy" id="279832"/>
    <lineage>
        <taxon>Bacteria</taxon>
        <taxon>Pseudomonadati</taxon>
        <taxon>Pseudomonadota</taxon>
        <taxon>Gammaproteobacteria</taxon>
        <taxon>Cardiobacteriales</taxon>
        <taxon>Cardiobacteriaceae</taxon>
        <taxon>Suttonella</taxon>
    </lineage>
</organism>
<dbReference type="InterPro" id="IPR036691">
    <property type="entry name" value="Endo/exonu/phosph_ase_sf"/>
</dbReference>
<gene>
    <name evidence="4" type="ORF">NCTC13337_01466</name>
</gene>
<feature type="region of interest" description="Disordered" evidence="1">
    <location>
        <begin position="325"/>
        <end position="384"/>
    </location>
</feature>
<dbReference type="SUPFAM" id="SSF56219">
    <property type="entry name" value="DNase I-like"/>
    <property type="match status" value="1"/>
</dbReference>
<dbReference type="Proteomes" id="UP000254601">
    <property type="component" value="Unassembled WGS sequence"/>
</dbReference>
<dbReference type="OrthoDB" id="9796594at2"/>
<evidence type="ECO:0000313" key="5">
    <source>
        <dbReference type="Proteomes" id="UP000254601"/>
    </source>
</evidence>
<keyword evidence="5" id="KW-1185">Reference proteome</keyword>
<name>A0A380MTR5_9GAMM</name>
<sequence>MLLTLNIIAVIFTFLTFWGKLPFDHWWIRAMDFPRIQMLCIGIFSWLGLWLYFSQWQTVELFIMPILTGAIIYQLSYVLPYTRIWKKQVAQAKDNGNERLSILVSNVLTPNNQTEKLVQLIEQHHPDIVLTLESDKKWEKALEVIEKNYPYNVKVPLDNLYGMHLYSKLELVNPKIHYLIIDDIPSIETQVALRNGEKIWLYCLHPMPPSPTEADKSTTRDAEILMVGRHIRKNQQNAILTGDLNDVACSKTTKMFRHISGLLDPRIGRQFTNTFHAKLPFLRWALDHLFHSPCFTLVKMQRLPSIGSDHFPVLTTLQYEPPNSQISQIQETESPDATAKQHEESKEKIAQGRIEGEKLSAESDNTTTLTQKPTHFNASVANSR</sequence>